<protein>
    <recommendedName>
        <fullName evidence="1">DUF6883 domain-containing protein</fullName>
    </recommendedName>
</protein>
<gene>
    <name evidence="2" type="ORF">AFCDBAGC_1378</name>
</gene>
<dbReference type="EMBL" id="BPQG01000018">
    <property type="protein sequence ID" value="GJD43526.1"/>
    <property type="molecule type" value="Genomic_DNA"/>
</dbReference>
<dbReference type="Proteomes" id="UP001055117">
    <property type="component" value="Unassembled WGS sequence"/>
</dbReference>
<organism evidence="2 3">
    <name type="scientific">Methylobacterium cerastii</name>
    <dbReference type="NCBI Taxonomy" id="932741"/>
    <lineage>
        <taxon>Bacteria</taxon>
        <taxon>Pseudomonadati</taxon>
        <taxon>Pseudomonadota</taxon>
        <taxon>Alphaproteobacteria</taxon>
        <taxon>Hyphomicrobiales</taxon>
        <taxon>Methylobacteriaceae</taxon>
        <taxon>Methylobacterium</taxon>
    </lineage>
</organism>
<sequence length="115" mass="13000">MIDEGWWPVLEIPDRKLVDYLLNLAHPIGGPKARFFLSFGFDRAKPDEIGRASLAQADALFGTDALRFVEIDGRMRLVVEGPVVAPDGRRPHVRVVWQRQATIAWRLITAVPLTR</sequence>
<dbReference type="RefSeq" id="WP_147815716.1">
    <property type="nucleotide sequence ID" value="NZ_BPQG01000018.1"/>
</dbReference>
<dbReference type="InterPro" id="IPR049250">
    <property type="entry name" value="DUF6883"/>
</dbReference>
<feature type="domain" description="DUF6883" evidence="1">
    <location>
        <begin position="11"/>
        <end position="112"/>
    </location>
</feature>
<reference evidence="2 3" key="1">
    <citation type="journal article" date="2021" name="Front. Microbiol.">
        <title>Comprehensive Comparative Genomics and Phenotyping of Methylobacterium Species.</title>
        <authorList>
            <person name="Alessa O."/>
            <person name="Ogura Y."/>
            <person name="Fujitani Y."/>
            <person name="Takami H."/>
            <person name="Hayashi T."/>
            <person name="Sahin N."/>
            <person name="Tani A."/>
        </authorList>
    </citation>
    <scope>NUCLEOTIDE SEQUENCE [LARGE SCALE GENOMIC DNA]</scope>
    <source>
        <strain evidence="2 3">DSM 23679</strain>
    </source>
</reference>
<evidence type="ECO:0000313" key="2">
    <source>
        <dbReference type="EMBL" id="GJD43526.1"/>
    </source>
</evidence>
<accession>A0ABQ4QEI9</accession>
<dbReference type="Pfam" id="PF21814">
    <property type="entry name" value="DUF6883"/>
    <property type="match status" value="1"/>
</dbReference>
<evidence type="ECO:0000259" key="1">
    <source>
        <dbReference type="Pfam" id="PF21814"/>
    </source>
</evidence>
<comment type="caution">
    <text evidence="2">The sequence shown here is derived from an EMBL/GenBank/DDBJ whole genome shotgun (WGS) entry which is preliminary data.</text>
</comment>
<keyword evidence="3" id="KW-1185">Reference proteome</keyword>
<evidence type="ECO:0000313" key="3">
    <source>
        <dbReference type="Proteomes" id="UP001055117"/>
    </source>
</evidence>
<name>A0ABQ4QEI9_9HYPH</name>
<proteinExistence type="predicted"/>